<dbReference type="GO" id="GO:0005840">
    <property type="term" value="C:ribosome"/>
    <property type="evidence" value="ECO:0007669"/>
    <property type="project" value="UniProtKB-KW"/>
</dbReference>
<dbReference type="InterPro" id="IPR027437">
    <property type="entry name" value="Rbsml_uS13_C"/>
</dbReference>
<keyword evidence="9" id="KW-1185">Reference proteome</keyword>
<dbReference type="SMART" id="SM00967">
    <property type="entry name" value="SpoU_sub_bind"/>
    <property type="match status" value="1"/>
</dbReference>
<dbReference type="InterPro" id="IPR004441">
    <property type="entry name" value="rRNA_MeTrfase_TrmH"/>
</dbReference>
<dbReference type="InterPro" id="IPR029026">
    <property type="entry name" value="tRNA_m1G_MTases_N"/>
</dbReference>
<gene>
    <name evidence="8" type="ORF">AGERDE_LOCUS10999</name>
</gene>
<dbReference type="InterPro" id="IPR029028">
    <property type="entry name" value="Alpha/beta_knot_MTases"/>
</dbReference>
<evidence type="ECO:0000259" key="7">
    <source>
        <dbReference type="SMART" id="SM00967"/>
    </source>
</evidence>
<name>A0A9N9DM93_9GLOM</name>
<dbReference type="InterPro" id="IPR010979">
    <property type="entry name" value="Ribosomal_uS13-like_H2TH"/>
</dbReference>
<dbReference type="SUPFAM" id="SSF55315">
    <property type="entry name" value="L30e-like"/>
    <property type="match status" value="1"/>
</dbReference>
<evidence type="ECO:0000256" key="6">
    <source>
        <dbReference type="SAM" id="MobiDB-lite"/>
    </source>
</evidence>
<dbReference type="OrthoDB" id="2446943at2759"/>
<keyword evidence="5" id="KW-0687">Ribonucleoprotein</keyword>
<dbReference type="PROSITE" id="PS50159">
    <property type="entry name" value="RIBOSOMAL_S13_2"/>
    <property type="match status" value="1"/>
</dbReference>
<sequence>MTFLAEGNHAVRNLLHSPYFTFKKILLREEHRQDKELLQLLEKKQITYQLLDKEQFARYGFAKKNQGIVAFIRNYDYVSLNYLLNRQPSRKYPLIIMLDSIEDPHNFGAILRTSAALAIDGVIISKKNQVPVNSTVVRVSVGGAAYVPICQVDNLAVAINELRKSNYKIISTICEPGAAEYNKFNFDFSTALIFGNEHEGIKPSLIKKSDYSLYIPMNNNISSLNVSTTIFCKNVNFTFNNAPIRAGIEMAITIKTHCNTLFQIPDNKNIRAGLTNIYGIGWSTAEAIISKLHIASRKRIHDLSETELKNINQEIKNFTTEEKLREEKQKNISEQIRLGTYRGLRLSRKPNPLPVNGQRTRHNSRTAKGHKRITVANKKKAPTAK</sequence>
<accession>A0A9N9DM93</accession>
<keyword evidence="2" id="KW-0489">Methyltransferase</keyword>
<keyword evidence="4" id="KW-0689">Ribosomal protein</keyword>
<evidence type="ECO:0000256" key="5">
    <source>
        <dbReference type="ARBA" id="ARBA00023274"/>
    </source>
</evidence>
<feature type="compositionally biased region" description="Basic residues" evidence="6">
    <location>
        <begin position="359"/>
        <end position="385"/>
    </location>
</feature>
<dbReference type="GO" id="GO:1990904">
    <property type="term" value="C:ribonucleoprotein complex"/>
    <property type="evidence" value="ECO:0007669"/>
    <property type="project" value="UniProtKB-KW"/>
</dbReference>
<dbReference type="AlphaFoldDB" id="A0A9N9DM93"/>
<comment type="caution">
    <text evidence="8">The sequence shown here is derived from an EMBL/GenBank/DDBJ whole genome shotgun (WGS) entry which is preliminary data.</text>
</comment>
<reference evidence="8" key="1">
    <citation type="submission" date="2021-06" db="EMBL/GenBank/DDBJ databases">
        <authorList>
            <person name="Kallberg Y."/>
            <person name="Tangrot J."/>
            <person name="Rosling A."/>
        </authorList>
    </citation>
    <scope>NUCLEOTIDE SEQUENCE</scope>
    <source>
        <strain evidence="8">MT106</strain>
    </source>
</reference>
<dbReference type="FunFam" id="1.10.8.50:FF:000001">
    <property type="entry name" value="30S ribosomal protein S13"/>
    <property type="match status" value="1"/>
</dbReference>
<evidence type="ECO:0000256" key="3">
    <source>
        <dbReference type="ARBA" id="ARBA00022679"/>
    </source>
</evidence>
<dbReference type="GO" id="GO:0003735">
    <property type="term" value="F:structural constituent of ribosome"/>
    <property type="evidence" value="ECO:0007669"/>
    <property type="project" value="InterPro"/>
</dbReference>
<dbReference type="GO" id="GO:0032259">
    <property type="term" value="P:methylation"/>
    <property type="evidence" value="ECO:0007669"/>
    <property type="project" value="UniProtKB-KW"/>
</dbReference>
<dbReference type="Pfam" id="PF00416">
    <property type="entry name" value="Ribosomal_S13"/>
    <property type="match status" value="1"/>
</dbReference>
<proteinExistence type="inferred from homology"/>
<protein>
    <submittedName>
        <fullName evidence="8">10147_t:CDS:1</fullName>
    </submittedName>
</protein>
<dbReference type="Gene3D" id="3.30.1330.30">
    <property type="match status" value="1"/>
</dbReference>
<evidence type="ECO:0000256" key="2">
    <source>
        <dbReference type="ARBA" id="ARBA00022603"/>
    </source>
</evidence>
<dbReference type="InterPro" id="IPR029064">
    <property type="entry name" value="Ribosomal_eL30-like_sf"/>
</dbReference>
<dbReference type="SUPFAM" id="SSF46946">
    <property type="entry name" value="S13-like H2TH domain"/>
    <property type="match status" value="1"/>
</dbReference>
<dbReference type="Pfam" id="PF00588">
    <property type="entry name" value="SpoU_methylase"/>
    <property type="match status" value="1"/>
</dbReference>
<dbReference type="Gene3D" id="3.40.1280.10">
    <property type="match status" value="1"/>
</dbReference>
<comment type="similarity">
    <text evidence="1">Belongs to the universal ribosomal protein uS13 family.</text>
</comment>
<dbReference type="SUPFAM" id="SSF75217">
    <property type="entry name" value="alpha/beta knot"/>
    <property type="match status" value="1"/>
</dbReference>
<dbReference type="Proteomes" id="UP000789831">
    <property type="component" value="Unassembled WGS sequence"/>
</dbReference>
<dbReference type="NCBIfam" id="TIGR00186">
    <property type="entry name" value="rRNA_methyl_3"/>
    <property type="match status" value="1"/>
</dbReference>
<dbReference type="GO" id="GO:0006396">
    <property type="term" value="P:RNA processing"/>
    <property type="evidence" value="ECO:0007669"/>
    <property type="project" value="InterPro"/>
</dbReference>
<dbReference type="Gene3D" id="1.10.8.50">
    <property type="match status" value="1"/>
</dbReference>
<evidence type="ECO:0000256" key="4">
    <source>
        <dbReference type="ARBA" id="ARBA00022980"/>
    </source>
</evidence>
<dbReference type="EMBL" id="CAJVPL010004004">
    <property type="protein sequence ID" value="CAG8641634.1"/>
    <property type="molecule type" value="Genomic_DNA"/>
</dbReference>
<dbReference type="InterPro" id="IPR001892">
    <property type="entry name" value="Ribosomal_uS13"/>
</dbReference>
<dbReference type="InterPro" id="IPR001537">
    <property type="entry name" value="SpoU_MeTrfase"/>
</dbReference>
<dbReference type="InterPro" id="IPR013123">
    <property type="entry name" value="SpoU_subst-bd"/>
</dbReference>
<dbReference type="CDD" id="cd18103">
    <property type="entry name" value="SpoU-like_RlmB"/>
    <property type="match status" value="1"/>
</dbReference>
<evidence type="ECO:0000313" key="8">
    <source>
        <dbReference type="EMBL" id="CAG8641634.1"/>
    </source>
</evidence>
<keyword evidence="3" id="KW-0808">Transferase</keyword>
<dbReference type="GO" id="GO:0005829">
    <property type="term" value="C:cytosol"/>
    <property type="evidence" value="ECO:0007669"/>
    <property type="project" value="TreeGrafter"/>
</dbReference>
<dbReference type="GO" id="GO:0003723">
    <property type="term" value="F:RNA binding"/>
    <property type="evidence" value="ECO:0007669"/>
    <property type="project" value="InterPro"/>
</dbReference>
<evidence type="ECO:0000313" key="9">
    <source>
        <dbReference type="Proteomes" id="UP000789831"/>
    </source>
</evidence>
<feature type="region of interest" description="Disordered" evidence="6">
    <location>
        <begin position="347"/>
        <end position="385"/>
    </location>
</feature>
<organism evidence="8 9">
    <name type="scientific">Ambispora gerdemannii</name>
    <dbReference type="NCBI Taxonomy" id="144530"/>
    <lineage>
        <taxon>Eukaryota</taxon>
        <taxon>Fungi</taxon>
        <taxon>Fungi incertae sedis</taxon>
        <taxon>Mucoromycota</taxon>
        <taxon>Glomeromycotina</taxon>
        <taxon>Glomeromycetes</taxon>
        <taxon>Archaeosporales</taxon>
        <taxon>Ambisporaceae</taxon>
        <taxon>Ambispora</taxon>
    </lineage>
</organism>
<dbReference type="GO" id="GO:0006412">
    <property type="term" value="P:translation"/>
    <property type="evidence" value="ECO:0007669"/>
    <property type="project" value="InterPro"/>
</dbReference>
<evidence type="ECO:0000256" key="1">
    <source>
        <dbReference type="ARBA" id="ARBA00008080"/>
    </source>
</evidence>
<dbReference type="Pfam" id="PF08032">
    <property type="entry name" value="SpoU_sub_bind"/>
    <property type="match status" value="1"/>
</dbReference>
<dbReference type="GO" id="GO:0008173">
    <property type="term" value="F:RNA methyltransferase activity"/>
    <property type="evidence" value="ECO:0007669"/>
    <property type="project" value="InterPro"/>
</dbReference>
<feature type="domain" description="RNA 2-O ribose methyltransferase substrate binding" evidence="7">
    <location>
        <begin position="4"/>
        <end position="78"/>
    </location>
</feature>
<dbReference type="PANTHER" id="PTHR46429">
    <property type="entry name" value="23S RRNA (GUANOSINE-2'-O-)-METHYLTRANSFERASE RLMB"/>
    <property type="match status" value="1"/>
</dbReference>
<dbReference type="Gene3D" id="4.10.910.10">
    <property type="entry name" value="30s ribosomal protein s13, domain 2"/>
    <property type="match status" value="1"/>
</dbReference>
<dbReference type="PANTHER" id="PTHR46429:SF1">
    <property type="entry name" value="23S RRNA (GUANOSINE-2'-O-)-METHYLTRANSFERASE RLMB"/>
    <property type="match status" value="1"/>
</dbReference>